<feature type="transmembrane region" description="Helical" evidence="1">
    <location>
        <begin position="83"/>
        <end position="110"/>
    </location>
</feature>
<evidence type="ECO:0000313" key="2">
    <source>
        <dbReference type="EMBL" id="PJZ85109.1"/>
    </source>
</evidence>
<protein>
    <submittedName>
        <fullName evidence="2">Uncharacterized protein</fullName>
    </submittedName>
</protein>
<proteinExistence type="predicted"/>
<name>A0A2N0ALB9_9LEPT</name>
<comment type="caution">
    <text evidence="2">The sequence shown here is derived from an EMBL/GenBank/DDBJ whole genome shotgun (WGS) entry which is preliminary data.</text>
</comment>
<feature type="transmembrane region" description="Helical" evidence="1">
    <location>
        <begin position="216"/>
        <end position="236"/>
    </location>
</feature>
<keyword evidence="1" id="KW-0472">Membrane</keyword>
<feature type="transmembrane region" description="Helical" evidence="1">
    <location>
        <begin position="313"/>
        <end position="332"/>
    </location>
</feature>
<reference evidence="2 3" key="1">
    <citation type="submission" date="2017-07" db="EMBL/GenBank/DDBJ databases">
        <title>Leptospira spp. isolated from tropical soils.</title>
        <authorList>
            <person name="Thibeaux R."/>
            <person name="Iraola G."/>
            <person name="Ferres I."/>
            <person name="Bierque E."/>
            <person name="Girault D."/>
            <person name="Soupe-Gilbert M.-E."/>
            <person name="Picardeau M."/>
            <person name="Goarant C."/>
        </authorList>
    </citation>
    <scope>NUCLEOTIDE SEQUENCE [LARGE SCALE GENOMIC DNA]</scope>
    <source>
        <strain evidence="2 3">FH2-B-A1</strain>
    </source>
</reference>
<evidence type="ECO:0000256" key="1">
    <source>
        <dbReference type="SAM" id="Phobius"/>
    </source>
</evidence>
<dbReference type="AlphaFoldDB" id="A0A2N0ALB9"/>
<feature type="transmembrane region" description="Helical" evidence="1">
    <location>
        <begin position="122"/>
        <end position="142"/>
    </location>
</feature>
<dbReference type="OrthoDB" id="314042at2"/>
<gene>
    <name evidence="2" type="ORF">CH364_02235</name>
</gene>
<feature type="transmembrane region" description="Helical" evidence="1">
    <location>
        <begin position="148"/>
        <end position="165"/>
    </location>
</feature>
<keyword evidence="1" id="KW-0812">Transmembrane</keyword>
<dbReference type="Proteomes" id="UP000232145">
    <property type="component" value="Unassembled WGS sequence"/>
</dbReference>
<organism evidence="2 3">
    <name type="scientific">Leptospira harrisiae</name>
    <dbReference type="NCBI Taxonomy" id="2023189"/>
    <lineage>
        <taxon>Bacteria</taxon>
        <taxon>Pseudomonadati</taxon>
        <taxon>Spirochaetota</taxon>
        <taxon>Spirochaetia</taxon>
        <taxon>Leptospirales</taxon>
        <taxon>Leptospiraceae</taxon>
        <taxon>Leptospira</taxon>
    </lineage>
</organism>
<dbReference type="EMBL" id="NPDX01000001">
    <property type="protein sequence ID" value="PJZ85109.1"/>
    <property type="molecule type" value="Genomic_DNA"/>
</dbReference>
<feature type="transmembrane region" description="Helical" evidence="1">
    <location>
        <begin position="288"/>
        <end position="306"/>
    </location>
</feature>
<keyword evidence="3" id="KW-1185">Reference proteome</keyword>
<sequence length="568" mass="66859">MKRIRPLAFVFLFFTFYLWNTKVLFETNNLYGRFDWDMYSFHVEFLRKSFLEFQNFPLWNPYYGAGFPVWENPTSKIGSFTHLLVIFFPTLTALKLSFLVYFFISGFLNFHSFRLYTKSNNLTSLLFVFLFQFSGFVFQKFYAGHLNQIPALFLPALVFYTLYFVQKRNWEIGLSIATITYILLSEGSIYPLTQCFFLLFFLVSREIFISASPKQSILNITILAVTVLILLSFKWIPMFQFIHSVGRYFVADTFTLSLNDIYLIFFGSSQHPLLSNSLSKMQYRYWEYGNYLGQFPLYLFPLLFFTKKKMASVLFLLILVLWMMMGNISPYSPASVLEHLPIYSWERVYPRWSLSVVFLYVWCLAAGFQNFWNLVPPRFHKVLGILTILCFFFHTQDTKRMNTKFLSEIFVLPLPNLSIENQNIYPITVATVPDYGSDSRMLPALITNLSTNDFYENLTFYFTNQTISDKDYKGEFYLLTKKEKVTPKLWKPDQFEFASLSKGETLILNQKYSPNFTLNDKESTVCSFKGYLAIYAKTKLLNPVISYNPMRVFSFRPKMNQSCFDASK</sequence>
<feature type="transmembrane region" description="Helical" evidence="1">
    <location>
        <begin position="379"/>
        <end position="395"/>
    </location>
</feature>
<keyword evidence="1" id="KW-1133">Transmembrane helix</keyword>
<dbReference type="RefSeq" id="WP_100741993.1">
    <property type="nucleotide sequence ID" value="NZ_NPDW01000001.1"/>
</dbReference>
<feature type="transmembrane region" description="Helical" evidence="1">
    <location>
        <begin position="352"/>
        <end position="372"/>
    </location>
</feature>
<feature type="transmembrane region" description="Helical" evidence="1">
    <location>
        <begin position="177"/>
        <end position="204"/>
    </location>
</feature>
<evidence type="ECO:0000313" key="3">
    <source>
        <dbReference type="Proteomes" id="UP000232145"/>
    </source>
</evidence>
<accession>A0A2N0ALB9</accession>
<feature type="transmembrane region" description="Helical" evidence="1">
    <location>
        <begin position="248"/>
        <end position="268"/>
    </location>
</feature>